<dbReference type="EMBL" id="MU856851">
    <property type="protein sequence ID" value="KAK4157408.1"/>
    <property type="molecule type" value="Genomic_DNA"/>
</dbReference>
<gene>
    <name evidence="3" type="ORF">C8A00DRAFT_11739</name>
</gene>
<keyword evidence="2" id="KW-0472">Membrane</keyword>
<keyword evidence="2" id="KW-1133">Transmembrane helix</keyword>
<name>A0AAN6VTB5_9PEZI</name>
<feature type="compositionally biased region" description="Pro residues" evidence="1">
    <location>
        <begin position="21"/>
        <end position="31"/>
    </location>
</feature>
<keyword evidence="4" id="KW-1185">Reference proteome</keyword>
<evidence type="ECO:0000313" key="4">
    <source>
        <dbReference type="Proteomes" id="UP001302745"/>
    </source>
</evidence>
<evidence type="ECO:0000313" key="3">
    <source>
        <dbReference type="EMBL" id="KAK4157408.1"/>
    </source>
</evidence>
<reference evidence="3" key="2">
    <citation type="submission" date="2023-05" db="EMBL/GenBank/DDBJ databases">
        <authorList>
            <consortium name="Lawrence Berkeley National Laboratory"/>
            <person name="Steindorff A."/>
            <person name="Hensen N."/>
            <person name="Bonometti L."/>
            <person name="Westerberg I."/>
            <person name="Brannstrom I.O."/>
            <person name="Guillou S."/>
            <person name="Cros-Aarteil S."/>
            <person name="Calhoun S."/>
            <person name="Haridas S."/>
            <person name="Kuo A."/>
            <person name="Mondo S."/>
            <person name="Pangilinan J."/>
            <person name="Riley R."/>
            <person name="Labutti K."/>
            <person name="Andreopoulos B."/>
            <person name="Lipzen A."/>
            <person name="Chen C."/>
            <person name="Yanf M."/>
            <person name="Daum C."/>
            <person name="Ng V."/>
            <person name="Clum A."/>
            <person name="Ohm R."/>
            <person name="Martin F."/>
            <person name="Silar P."/>
            <person name="Natvig D."/>
            <person name="Lalanne C."/>
            <person name="Gautier V."/>
            <person name="Ament-Velasquez S.L."/>
            <person name="Kruys A."/>
            <person name="Hutchinson M.I."/>
            <person name="Powell A.J."/>
            <person name="Barry K."/>
            <person name="Miller A.N."/>
            <person name="Grigoriev I.V."/>
            <person name="Debuchy R."/>
            <person name="Gladieux P."/>
            <person name="Thoren M.H."/>
            <person name="Johannesson H."/>
        </authorList>
    </citation>
    <scope>NUCLEOTIDE SEQUENCE</scope>
    <source>
        <strain evidence="3">CBS 538.74</strain>
    </source>
</reference>
<proteinExistence type="predicted"/>
<keyword evidence="2" id="KW-0812">Transmembrane</keyword>
<reference evidence="3" key="1">
    <citation type="journal article" date="2023" name="Mol. Phylogenet. Evol.">
        <title>Genome-scale phylogeny and comparative genomics of the fungal order Sordariales.</title>
        <authorList>
            <person name="Hensen N."/>
            <person name="Bonometti L."/>
            <person name="Westerberg I."/>
            <person name="Brannstrom I.O."/>
            <person name="Guillou S."/>
            <person name="Cros-Aarteil S."/>
            <person name="Calhoun S."/>
            <person name="Haridas S."/>
            <person name="Kuo A."/>
            <person name="Mondo S."/>
            <person name="Pangilinan J."/>
            <person name="Riley R."/>
            <person name="LaButti K."/>
            <person name="Andreopoulos B."/>
            <person name="Lipzen A."/>
            <person name="Chen C."/>
            <person name="Yan M."/>
            <person name="Daum C."/>
            <person name="Ng V."/>
            <person name="Clum A."/>
            <person name="Steindorff A."/>
            <person name="Ohm R.A."/>
            <person name="Martin F."/>
            <person name="Silar P."/>
            <person name="Natvig D.O."/>
            <person name="Lalanne C."/>
            <person name="Gautier V."/>
            <person name="Ament-Velasquez S.L."/>
            <person name="Kruys A."/>
            <person name="Hutchinson M.I."/>
            <person name="Powell A.J."/>
            <person name="Barry K."/>
            <person name="Miller A.N."/>
            <person name="Grigoriev I.V."/>
            <person name="Debuchy R."/>
            <person name="Gladieux P."/>
            <person name="Hiltunen Thoren M."/>
            <person name="Johannesson H."/>
        </authorList>
    </citation>
    <scope>NUCLEOTIDE SEQUENCE</scope>
    <source>
        <strain evidence="3">CBS 538.74</strain>
    </source>
</reference>
<feature type="transmembrane region" description="Helical" evidence="2">
    <location>
        <begin position="185"/>
        <end position="202"/>
    </location>
</feature>
<organism evidence="3 4">
    <name type="scientific">Chaetomidium leptoderma</name>
    <dbReference type="NCBI Taxonomy" id="669021"/>
    <lineage>
        <taxon>Eukaryota</taxon>
        <taxon>Fungi</taxon>
        <taxon>Dikarya</taxon>
        <taxon>Ascomycota</taxon>
        <taxon>Pezizomycotina</taxon>
        <taxon>Sordariomycetes</taxon>
        <taxon>Sordariomycetidae</taxon>
        <taxon>Sordariales</taxon>
        <taxon>Chaetomiaceae</taxon>
        <taxon>Chaetomidium</taxon>
    </lineage>
</organism>
<feature type="transmembrane region" description="Helical" evidence="2">
    <location>
        <begin position="49"/>
        <end position="71"/>
    </location>
</feature>
<feature type="transmembrane region" description="Helical" evidence="2">
    <location>
        <begin position="91"/>
        <end position="114"/>
    </location>
</feature>
<dbReference type="AlphaFoldDB" id="A0AAN6VTB5"/>
<comment type="caution">
    <text evidence="3">The sequence shown here is derived from an EMBL/GenBank/DDBJ whole genome shotgun (WGS) entry which is preliminary data.</text>
</comment>
<feature type="region of interest" description="Disordered" evidence="1">
    <location>
        <begin position="14"/>
        <end position="41"/>
    </location>
</feature>
<protein>
    <submittedName>
        <fullName evidence="3">Uncharacterized protein</fullName>
    </submittedName>
</protein>
<accession>A0AAN6VTB5</accession>
<evidence type="ECO:0000256" key="1">
    <source>
        <dbReference type="SAM" id="MobiDB-lite"/>
    </source>
</evidence>
<feature type="transmembrane region" description="Helical" evidence="2">
    <location>
        <begin position="508"/>
        <end position="532"/>
    </location>
</feature>
<sequence length="663" mass="72654">MTLPRNSRDAIDAINAWPASWPAPPPQTPLEPEPEPNDGVSRRSRAKEIWPLMALWLFMAIFTVLYSVYVYKSLLSHNPAIGGLLPSASDTNLVVSILSQVFANLVDVLLVGVFDVLRWQLAARFAGISATTFFQLSSSTQWIPVFFLTITKLSSGDRAEFVYFFKEVAERTPVFAGSGVPLDEALLALIPVAYVGIFFISWTPTLLDVPKYAVSMPIAGCRENCTSAFLPGGIETTRKIAPYLNMTLMEGGAFRDSETIQIHNAPGILLRFDKLPPSFDFDRTSECHTYGQHLNDTLQICIRPVNGSLAVGWAACPTALYQSASCTTNTTWLTQPLPKKVLMTRYKQYATTAYNGVDFTILNVAPTSPATRETLNATTYLAIWAKLFQPPPPPPPPPLPTGNDPKNDESMVNALTYSVTWLLRLYDDVFPDDVHTPRAHLRNFLAIPQQFMVTCLQFANYSVQAADAGFRGDTPQVPGLEGRFALPDDMQTTAVRGRSTTRLLALGWVVWVFIASAGGVVVALGGVILGMVMRQERIPGSAGFVEVDLAARFHQNIEGDGDGDGDGLRVIKELGKKLLSRDSSVAVSSSFGVARELRRRRVRVMAVLGSERRGEGHEVFAFREGVAVGRPEEVEVGSRGGTLARADTQETKVASPRVKSCHW</sequence>
<dbReference type="Proteomes" id="UP001302745">
    <property type="component" value="Unassembled WGS sequence"/>
</dbReference>
<evidence type="ECO:0000256" key="2">
    <source>
        <dbReference type="SAM" id="Phobius"/>
    </source>
</evidence>